<dbReference type="OrthoDB" id="5405060at2"/>
<feature type="chain" id="PRO_5021943025" evidence="1">
    <location>
        <begin position="25"/>
        <end position="684"/>
    </location>
</feature>
<feature type="signal peptide" evidence="1">
    <location>
        <begin position="1"/>
        <end position="24"/>
    </location>
</feature>
<proteinExistence type="predicted"/>
<comment type="caution">
    <text evidence="3">The sequence shown here is derived from an EMBL/GenBank/DDBJ whole genome shotgun (WGS) entry which is preliminary data.</text>
</comment>
<protein>
    <submittedName>
        <fullName evidence="3">Biofilm PGA synthesis protein PgaA</fullName>
    </submittedName>
</protein>
<dbReference type="EMBL" id="VLKN01000003">
    <property type="protein sequence ID" value="TWI03599.1"/>
    <property type="molecule type" value="Genomic_DNA"/>
</dbReference>
<dbReference type="Proteomes" id="UP000315167">
    <property type="component" value="Unassembled WGS sequence"/>
</dbReference>
<gene>
    <name evidence="3" type="ORF">IP90_01412</name>
</gene>
<evidence type="ECO:0000259" key="2">
    <source>
        <dbReference type="Pfam" id="PF21197"/>
    </source>
</evidence>
<evidence type="ECO:0000313" key="3">
    <source>
        <dbReference type="EMBL" id="TWI03599.1"/>
    </source>
</evidence>
<dbReference type="Pfam" id="PF21197">
    <property type="entry name" value="PgaA_barrel"/>
    <property type="match status" value="1"/>
</dbReference>
<organism evidence="3 4">
    <name type="scientific">Luteimonas cucumeris</name>
    <dbReference type="NCBI Taxonomy" id="985012"/>
    <lineage>
        <taxon>Bacteria</taxon>
        <taxon>Pseudomonadati</taxon>
        <taxon>Pseudomonadota</taxon>
        <taxon>Gammaproteobacteria</taxon>
        <taxon>Lysobacterales</taxon>
        <taxon>Lysobacteraceae</taxon>
        <taxon>Luteimonas</taxon>
    </lineage>
</organism>
<dbReference type="AlphaFoldDB" id="A0A562L7G5"/>
<name>A0A562L7G5_9GAMM</name>
<keyword evidence="4" id="KW-1185">Reference proteome</keyword>
<dbReference type="InterPro" id="IPR011990">
    <property type="entry name" value="TPR-like_helical_dom_sf"/>
</dbReference>
<evidence type="ECO:0000313" key="4">
    <source>
        <dbReference type="Proteomes" id="UP000315167"/>
    </source>
</evidence>
<dbReference type="SUPFAM" id="SSF48452">
    <property type="entry name" value="TPR-like"/>
    <property type="match status" value="1"/>
</dbReference>
<feature type="domain" description="PgaA membrane beta barrel" evidence="2">
    <location>
        <begin position="405"/>
        <end position="680"/>
    </location>
</feature>
<evidence type="ECO:0000256" key="1">
    <source>
        <dbReference type="SAM" id="SignalP"/>
    </source>
</evidence>
<keyword evidence="1" id="KW-0732">Signal</keyword>
<dbReference type="RefSeq" id="WP_144898913.1">
    <property type="nucleotide sequence ID" value="NZ_VLKN01000003.1"/>
</dbReference>
<reference evidence="3 4" key="1">
    <citation type="journal article" date="2015" name="Stand. Genomic Sci.">
        <title>Genomic Encyclopedia of Bacterial and Archaeal Type Strains, Phase III: the genomes of soil and plant-associated and newly described type strains.</title>
        <authorList>
            <person name="Whitman W.B."/>
            <person name="Woyke T."/>
            <person name="Klenk H.P."/>
            <person name="Zhou Y."/>
            <person name="Lilburn T.G."/>
            <person name="Beck B.J."/>
            <person name="De Vos P."/>
            <person name="Vandamme P."/>
            <person name="Eisen J.A."/>
            <person name="Garrity G."/>
            <person name="Hugenholtz P."/>
            <person name="Kyrpides N.C."/>
        </authorList>
    </citation>
    <scope>NUCLEOTIDE SEQUENCE [LARGE SCALE GENOMIC DNA]</scope>
    <source>
        <strain evidence="3 4">CGMCC 1.10821</strain>
    </source>
</reference>
<dbReference type="Gene3D" id="1.25.40.10">
    <property type="entry name" value="Tetratricopeptide repeat domain"/>
    <property type="match status" value="2"/>
</dbReference>
<dbReference type="InterPro" id="IPR049003">
    <property type="entry name" value="PgaA_barrel"/>
</dbReference>
<sequence>MSFIRRAPLALALFIACAPFACNAAATTDASRHSAPTASLDSIRALRDQRQWLPALALIEQTAAAYPDDDTLYVLRVHTLTEIGARHRAWVLYRARADLFGAEEAQRIEADRLARMTSWSRLYVADEKHLLDEARATDQATTDYLSRAGIDPGALPLRLRLDRLDLLNRLARHQEVVDEYTRLQQEAQPVPGRTMAIVGDSLMALQQPEQAAIAFAAALQADPGNNDLQVQHAYALMESERFDLALPGLKAVVDANPAWPNADGAPRPYANWKRYEAETNYAMMRSYGEDLAGAQAMLEPLLAIAPDNAGLHSSLGTIYERRGWNERALERHRMAATIDPLSVQARVGQSETLTQLQRSDLARPIHHNLLSTHGDALPVKLADKAWKQHQGWQWRAFAGGGRSRGDASSVSPLGSRDATYGFEVESPLHDDRWRLTAGSVDRSAEFDDEVVHDRRIGVGVRYGFDRLGWHLQANRAFDAVDDTGIALDVDWRFSDLLDGNVALRKSDPEASLQARESGITADSAAIGLDFHPSELTRLSGTLQTFRFDDDNRRDALAVDLDQRLLTRPHFLLHGLAGAYASRGSRDDAPYFNPSRDSSWEIGLRADHLAWRRYDRHFRHRFTASTGQYRQRGFDSAWVPSLRYEHEWRFGLGKVLAYGLNWSRPVYDGQRERHVGFDAEFRWGE</sequence>
<dbReference type="PROSITE" id="PS51257">
    <property type="entry name" value="PROKAR_LIPOPROTEIN"/>
    <property type="match status" value="1"/>
</dbReference>
<accession>A0A562L7G5</accession>